<dbReference type="EMBL" id="NHYE01005408">
    <property type="protein sequence ID" value="PPQ73385.1"/>
    <property type="molecule type" value="Genomic_DNA"/>
</dbReference>
<feature type="compositionally biased region" description="Polar residues" evidence="3">
    <location>
        <begin position="212"/>
        <end position="231"/>
    </location>
</feature>
<feature type="coiled-coil region" evidence="2">
    <location>
        <begin position="597"/>
        <end position="666"/>
    </location>
</feature>
<accession>A0A409W4J3</accession>
<evidence type="ECO:0000256" key="3">
    <source>
        <dbReference type="SAM" id="MobiDB-lite"/>
    </source>
</evidence>
<dbReference type="InParanoid" id="A0A409W4J3"/>
<organism evidence="5 6">
    <name type="scientific">Gymnopilus dilepis</name>
    <dbReference type="NCBI Taxonomy" id="231916"/>
    <lineage>
        <taxon>Eukaryota</taxon>
        <taxon>Fungi</taxon>
        <taxon>Dikarya</taxon>
        <taxon>Basidiomycota</taxon>
        <taxon>Agaricomycotina</taxon>
        <taxon>Agaricomycetes</taxon>
        <taxon>Agaricomycetidae</taxon>
        <taxon>Agaricales</taxon>
        <taxon>Agaricineae</taxon>
        <taxon>Hymenogastraceae</taxon>
        <taxon>Gymnopilus</taxon>
    </lineage>
</organism>
<keyword evidence="1" id="KW-0479">Metal-binding</keyword>
<sequence length="764" mass="83526">MPLVRCKYYNEEGRPIAKHCPKGPDCDFVHPTSVHWDRAPPPRNQFRGPQPRRGSRGGPPGSFSRGGGTWNSPSKSTLARPNEAGSGWNTSSESTAKADWGNVREDEDRTKNKDENNSWSASSWETPTNVSEKSGGGWGTGSGGGWGNGSGGDWGTGSGGDWGTGSGSDWGNGGGSSWGKADSAWSSGSKDVPTWGPKQDSGPSSGPQGSQTSNQWTNTPANAPVQTWGQSTKDKGKGKEKAAEDVVMREPSPPKRLLSPSRQDYRKKPDLPPVRTHTARSESPSMSPISPSSALKSSSTVPLPTRPRQGSVRPSPAQESLQKRALELAATKAAQETGKIYPHQGSRANSLAPTLPKNYDGPKGRLSLFTDLITHMQDLVIAEIYLRRADAENEQWKRYQGSEIFARASPLTRNNLDAHRLAHKDKVASATKERDSALRALLELPDSVPRSTDKPWGVTKEVVANYAAELRDWLMGLELHKRLLAERKAKEEAEALKAAAKRDSQSPAAALSARQLLERGKWTWKELKDAVVLLEHQIDATSEEVYSELCITFPPSDFDQKVAEKVAELGTQERAPSVNKQSIEDLQASVVKTGENLKSKAEEAATLFNKLQSLNAEIDVLIAEKTKMDEFCAQAEKQFESFEESNKAQQAKIEELTQQLQTLHLHKRPSLRPAKAATPPPPVNIDDILDYIRPIVLQKIEADLIPFFTMMKQRVSENQDEVAKELEQLMKPVLDMTEAICQKVMSMGMSQASSQFSSAAVAAQ</sequence>
<gene>
    <name evidence="5" type="ORF">CVT26_015488</name>
</gene>
<comment type="caution">
    <text evidence="5">The sequence shown here is derived from an EMBL/GenBank/DDBJ whole genome shotgun (WGS) entry which is preliminary data.</text>
</comment>
<feature type="compositionally biased region" description="Low complexity" evidence="3">
    <location>
        <begin position="281"/>
        <end position="302"/>
    </location>
</feature>
<feature type="compositionally biased region" description="Gly residues" evidence="3">
    <location>
        <begin position="56"/>
        <end position="69"/>
    </location>
</feature>
<feature type="compositionally biased region" description="Low complexity" evidence="3">
    <location>
        <begin position="196"/>
        <end position="211"/>
    </location>
</feature>
<feature type="region of interest" description="Disordered" evidence="3">
    <location>
        <begin position="336"/>
        <end position="357"/>
    </location>
</feature>
<feature type="compositionally biased region" description="Polar residues" evidence="3">
    <location>
        <begin position="70"/>
        <end position="79"/>
    </location>
</feature>
<evidence type="ECO:0000256" key="1">
    <source>
        <dbReference type="PROSITE-ProRule" id="PRU00723"/>
    </source>
</evidence>
<feature type="domain" description="C3H1-type" evidence="4">
    <location>
        <begin position="1"/>
        <end position="33"/>
    </location>
</feature>
<evidence type="ECO:0000313" key="6">
    <source>
        <dbReference type="Proteomes" id="UP000284706"/>
    </source>
</evidence>
<name>A0A409W4J3_9AGAR</name>
<keyword evidence="1" id="KW-0863">Zinc-finger</keyword>
<dbReference type="PROSITE" id="PS50103">
    <property type="entry name" value="ZF_C3H1"/>
    <property type="match status" value="1"/>
</dbReference>
<evidence type="ECO:0000313" key="5">
    <source>
        <dbReference type="EMBL" id="PPQ73385.1"/>
    </source>
</evidence>
<feature type="compositionally biased region" description="Gly residues" evidence="3">
    <location>
        <begin position="134"/>
        <end position="177"/>
    </location>
</feature>
<dbReference type="InterPro" id="IPR000571">
    <property type="entry name" value="Znf_CCCH"/>
</dbReference>
<dbReference type="OrthoDB" id="6017at2759"/>
<feature type="compositionally biased region" description="Polar residues" evidence="3">
    <location>
        <begin position="117"/>
        <end position="132"/>
    </location>
</feature>
<keyword evidence="6" id="KW-1185">Reference proteome</keyword>
<feature type="compositionally biased region" description="Basic and acidic residues" evidence="3">
    <location>
        <begin position="102"/>
        <end position="116"/>
    </location>
</feature>
<protein>
    <recommendedName>
        <fullName evidence="4">C3H1-type domain-containing protein</fullName>
    </recommendedName>
</protein>
<keyword evidence="2" id="KW-0175">Coiled coil</keyword>
<feature type="region of interest" description="Disordered" evidence="3">
    <location>
        <begin position="17"/>
        <end position="321"/>
    </location>
</feature>
<proteinExistence type="predicted"/>
<dbReference type="AlphaFoldDB" id="A0A409W4J3"/>
<dbReference type="Proteomes" id="UP000284706">
    <property type="component" value="Unassembled WGS sequence"/>
</dbReference>
<evidence type="ECO:0000256" key="2">
    <source>
        <dbReference type="SAM" id="Coils"/>
    </source>
</evidence>
<dbReference type="STRING" id="231916.A0A409W4J3"/>
<feature type="zinc finger region" description="C3H1-type" evidence="1">
    <location>
        <begin position="1"/>
        <end position="33"/>
    </location>
</feature>
<evidence type="ECO:0000259" key="4">
    <source>
        <dbReference type="PROSITE" id="PS50103"/>
    </source>
</evidence>
<keyword evidence="1" id="KW-0862">Zinc</keyword>
<feature type="compositionally biased region" description="Basic and acidic residues" evidence="3">
    <location>
        <begin position="232"/>
        <end position="248"/>
    </location>
</feature>
<reference evidence="5 6" key="1">
    <citation type="journal article" date="2018" name="Evol. Lett.">
        <title>Horizontal gene cluster transfer increased hallucinogenic mushroom diversity.</title>
        <authorList>
            <person name="Reynolds H.T."/>
            <person name="Vijayakumar V."/>
            <person name="Gluck-Thaler E."/>
            <person name="Korotkin H.B."/>
            <person name="Matheny P.B."/>
            <person name="Slot J.C."/>
        </authorList>
    </citation>
    <scope>NUCLEOTIDE SEQUENCE [LARGE SCALE GENOMIC DNA]</scope>
    <source>
        <strain evidence="5 6">SRW20</strain>
    </source>
</reference>
<dbReference type="GO" id="GO:0008270">
    <property type="term" value="F:zinc ion binding"/>
    <property type="evidence" value="ECO:0007669"/>
    <property type="project" value="UniProtKB-KW"/>
</dbReference>